<feature type="compositionally biased region" description="Basic and acidic residues" evidence="1">
    <location>
        <begin position="20"/>
        <end position="42"/>
    </location>
</feature>
<dbReference type="OrthoDB" id="3388357at2"/>
<dbReference type="EMBL" id="AWSA01000049">
    <property type="protein sequence ID" value="EWT00268.1"/>
    <property type="molecule type" value="Genomic_DNA"/>
</dbReference>
<keyword evidence="3" id="KW-1185">Reference proteome</keyword>
<dbReference type="Proteomes" id="UP000019489">
    <property type="component" value="Unassembled WGS sequence"/>
</dbReference>
<proteinExistence type="predicted"/>
<evidence type="ECO:0000313" key="2">
    <source>
        <dbReference type="EMBL" id="EWT00268.1"/>
    </source>
</evidence>
<gene>
    <name evidence="2" type="ORF">N865_12980</name>
</gene>
<dbReference type="AlphaFoldDB" id="W9G642"/>
<evidence type="ECO:0000256" key="1">
    <source>
        <dbReference type="SAM" id="MobiDB-lite"/>
    </source>
</evidence>
<dbReference type="RefSeq" id="WP_034808766.1">
    <property type="nucleotide sequence ID" value="NZ_AWSA01000049.1"/>
</dbReference>
<reference evidence="2 3" key="1">
    <citation type="submission" date="2013-08" db="EMBL/GenBank/DDBJ databases">
        <title>Intrasporangium oryzae NRRL B-24470.</title>
        <authorList>
            <person name="Liu H."/>
            <person name="Wang G."/>
        </authorList>
    </citation>
    <scope>NUCLEOTIDE SEQUENCE [LARGE SCALE GENOMIC DNA]</scope>
    <source>
        <strain evidence="2 3">NRRL B-24470</strain>
    </source>
</reference>
<organism evidence="2 3">
    <name type="scientific">Intrasporangium oryzae NRRL B-24470</name>
    <dbReference type="NCBI Taxonomy" id="1386089"/>
    <lineage>
        <taxon>Bacteria</taxon>
        <taxon>Bacillati</taxon>
        <taxon>Actinomycetota</taxon>
        <taxon>Actinomycetes</taxon>
        <taxon>Micrococcales</taxon>
        <taxon>Intrasporangiaceae</taxon>
        <taxon>Intrasporangium</taxon>
    </lineage>
</organism>
<sequence length="340" mass="37390">MNQLLGLTLRAVNSAADRQGRANGIERHTLDPARPDELERSGLDLLGDGLDTPSQGLHAITSDQLRAFALHLVTHATETPLHVDNAQSEALASRGHLYLYRSAHLPITEDAAAYVDANPKNSMRLCVRAFTRGALELPPGTIERLREQVRAGARHGRLLRQLRDDPQVRAHQRTQWEQQATLAGEDVLLGLSSIVLITRHERYALEGGRFVVDLINPATRELHILDGSNIWLRVLDTQTRSLTFAVVGTGKHRFAVMDALNNLGAMSIWQYLSGLQTQLYSGVPSDEARVEAHIADALHRSGPATVKLSRTLAAGDNAPSGAFLRRLRRTHPHETGDAYA</sequence>
<comment type="caution">
    <text evidence="2">The sequence shown here is derived from an EMBL/GenBank/DDBJ whole genome shotgun (WGS) entry which is preliminary data.</text>
</comment>
<protein>
    <submittedName>
        <fullName evidence="2">Uncharacterized protein</fullName>
    </submittedName>
</protein>
<feature type="region of interest" description="Disordered" evidence="1">
    <location>
        <begin position="20"/>
        <end position="47"/>
    </location>
</feature>
<accession>W9G642</accession>
<evidence type="ECO:0000313" key="3">
    <source>
        <dbReference type="Proteomes" id="UP000019489"/>
    </source>
</evidence>
<name>W9G642_9MICO</name>